<keyword evidence="4" id="KW-1185">Reference proteome</keyword>
<protein>
    <submittedName>
        <fullName evidence="3">Cupin domain-containing protein</fullName>
    </submittedName>
</protein>
<dbReference type="Gene3D" id="2.60.120.10">
    <property type="entry name" value="Jelly Rolls"/>
    <property type="match status" value="1"/>
</dbReference>
<evidence type="ECO:0000259" key="2">
    <source>
        <dbReference type="Pfam" id="PF07883"/>
    </source>
</evidence>
<accession>A0ABS8AP02</accession>
<dbReference type="EMBL" id="JAJADR010000002">
    <property type="protein sequence ID" value="MCB2407918.1"/>
    <property type="molecule type" value="Genomic_DNA"/>
</dbReference>
<reference evidence="3" key="1">
    <citation type="submission" date="2021-10" db="EMBL/GenBank/DDBJ databases">
        <authorList>
            <person name="Dean J.D."/>
            <person name="Kim M.K."/>
            <person name="Newey C.N."/>
            <person name="Stoker T.S."/>
            <person name="Thompson D.W."/>
            <person name="Grose J.H."/>
        </authorList>
    </citation>
    <scope>NUCLEOTIDE SEQUENCE</scope>
    <source>
        <strain evidence="3">BT178</strain>
    </source>
</reference>
<gene>
    <name evidence="3" type="ORF">LGH74_08015</name>
</gene>
<dbReference type="Pfam" id="PF07883">
    <property type="entry name" value="Cupin_2"/>
    <property type="match status" value="1"/>
</dbReference>
<sequence>MQRRAFLHLPLLAPAAYALPWWAGPLEPAAADELTGKAVLVRSKQDRSNKPFRFLDATFTVKVSGQDTGGRCVIFDTLRHEKVGPFLHFHKNCEEWFYVVEGEFKFQAGEEMMRLQAGDSLLVPRGMQHAFVKTSEGTARLIVMHQPAGTLEEYFRTSGELPMDTRKALGVKHDIHYTGPPLKPD</sequence>
<evidence type="ECO:0000256" key="1">
    <source>
        <dbReference type="SAM" id="SignalP"/>
    </source>
</evidence>
<keyword evidence="1" id="KW-0732">Signal</keyword>
<evidence type="ECO:0000313" key="3">
    <source>
        <dbReference type="EMBL" id="MCB2407918.1"/>
    </source>
</evidence>
<dbReference type="InterPro" id="IPR053146">
    <property type="entry name" value="QDO-like"/>
</dbReference>
<dbReference type="SUPFAM" id="SSF51182">
    <property type="entry name" value="RmlC-like cupins"/>
    <property type="match status" value="1"/>
</dbReference>
<dbReference type="PANTHER" id="PTHR36440:SF1">
    <property type="entry name" value="PUTATIVE (AFU_ORTHOLOGUE AFUA_8G07350)-RELATED"/>
    <property type="match status" value="1"/>
</dbReference>
<dbReference type="RefSeq" id="WP_226174342.1">
    <property type="nucleotide sequence ID" value="NZ_JAJADR010000002.1"/>
</dbReference>
<dbReference type="PANTHER" id="PTHR36440">
    <property type="entry name" value="PUTATIVE (AFU_ORTHOLOGUE AFUA_8G07350)-RELATED"/>
    <property type="match status" value="1"/>
</dbReference>
<dbReference type="InterPro" id="IPR014710">
    <property type="entry name" value="RmlC-like_jellyroll"/>
</dbReference>
<feature type="domain" description="Cupin type-2" evidence="2">
    <location>
        <begin position="87"/>
        <end position="144"/>
    </location>
</feature>
<dbReference type="Proteomes" id="UP001165296">
    <property type="component" value="Unassembled WGS sequence"/>
</dbReference>
<dbReference type="InterPro" id="IPR011051">
    <property type="entry name" value="RmlC_Cupin_sf"/>
</dbReference>
<proteinExistence type="predicted"/>
<name>A0ABS8AP02_9BACT</name>
<dbReference type="InterPro" id="IPR013096">
    <property type="entry name" value="Cupin_2"/>
</dbReference>
<organism evidence="3 4">
    <name type="scientific">Hymenobacter lucidus</name>
    <dbReference type="NCBI Taxonomy" id="2880930"/>
    <lineage>
        <taxon>Bacteria</taxon>
        <taxon>Pseudomonadati</taxon>
        <taxon>Bacteroidota</taxon>
        <taxon>Cytophagia</taxon>
        <taxon>Cytophagales</taxon>
        <taxon>Hymenobacteraceae</taxon>
        <taxon>Hymenobacter</taxon>
    </lineage>
</organism>
<evidence type="ECO:0000313" key="4">
    <source>
        <dbReference type="Proteomes" id="UP001165296"/>
    </source>
</evidence>
<comment type="caution">
    <text evidence="3">The sequence shown here is derived from an EMBL/GenBank/DDBJ whole genome shotgun (WGS) entry which is preliminary data.</text>
</comment>
<feature type="signal peptide" evidence="1">
    <location>
        <begin position="1"/>
        <end position="23"/>
    </location>
</feature>
<feature type="chain" id="PRO_5045719055" evidence="1">
    <location>
        <begin position="24"/>
        <end position="185"/>
    </location>
</feature>